<sequence>MIYTITISIILTYFSNKYLSYVREETNKITYNIPIIYFLIITLSICVYQKYGLTVESIRYIFLIPFLVGISIIDYQTTYIYDITIVSGIIIQGVILISSINIENDYKSHISALFIGLIFSYILAKLTKSLGEGDIGLFALCSFTLGHNYSIYMIFLSFMIAFIYCIYIIFTKNKSVKESIPFAPFISLSTILIMLTENQILTSYFDIMYNVL</sequence>
<keyword evidence="2" id="KW-0472">Membrane</keyword>
<feature type="transmembrane region" description="Helical" evidence="2">
    <location>
        <begin position="182"/>
        <end position="205"/>
    </location>
</feature>
<gene>
    <name evidence="4" type="ORF">H8923_14750</name>
</gene>
<dbReference type="InterPro" id="IPR000045">
    <property type="entry name" value="Prepilin_IV_endopep_pep"/>
</dbReference>
<feature type="transmembrane region" description="Helical" evidence="2">
    <location>
        <begin position="57"/>
        <end position="73"/>
    </location>
</feature>
<feature type="transmembrane region" description="Helical" evidence="2">
    <location>
        <begin position="151"/>
        <end position="170"/>
    </location>
</feature>
<dbReference type="Gene3D" id="1.20.120.1220">
    <property type="match status" value="1"/>
</dbReference>
<comment type="similarity">
    <text evidence="1">Belongs to the peptidase A24 family.</text>
</comment>
<comment type="caution">
    <text evidence="4">The sequence shown here is derived from an EMBL/GenBank/DDBJ whole genome shotgun (WGS) entry which is preliminary data.</text>
</comment>
<feature type="transmembrane region" description="Helical" evidence="2">
    <location>
        <begin position="29"/>
        <end position="48"/>
    </location>
</feature>
<keyword evidence="5" id="KW-1185">Reference proteome</keyword>
<feature type="transmembrane region" description="Helical" evidence="2">
    <location>
        <begin position="79"/>
        <end position="98"/>
    </location>
</feature>
<evidence type="ECO:0000256" key="2">
    <source>
        <dbReference type="SAM" id="Phobius"/>
    </source>
</evidence>
<evidence type="ECO:0000313" key="5">
    <source>
        <dbReference type="Proteomes" id="UP000609849"/>
    </source>
</evidence>
<reference evidence="4 5" key="1">
    <citation type="submission" date="2020-08" db="EMBL/GenBank/DDBJ databases">
        <authorList>
            <person name="Liu C."/>
            <person name="Sun Q."/>
        </authorList>
    </citation>
    <scope>NUCLEOTIDE SEQUENCE [LARGE SCALE GENOMIC DNA]</scope>
    <source>
        <strain evidence="4 5">NSJ-18</strain>
    </source>
</reference>
<evidence type="ECO:0000313" key="4">
    <source>
        <dbReference type="EMBL" id="MBC5998018.1"/>
    </source>
</evidence>
<dbReference type="Proteomes" id="UP000609849">
    <property type="component" value="Unassembled WGS sequence"/>
</dbReference>
<organism evidence="4 5">
    <name type="scientific">Romboutsia faecis</name>
    <dbReference type="NCBI Taxonomy" id="2764597"/>
    <lineage>
        <taxon>Bacteria</taxon>
        <taxon>Bacillati</taxon>
        <taxon>Bacillota</taxon>
        <taxon>Clostridia</taxon>
        <taxon>Peptostreptococcales</taxon>
        <taxon>Peptostreptococcaceae</taxon>
        <taxon>Romboutsia</taxon>
    </lineage>
</organism>
<feature type="transmembrane region" description="Helical" evidence="2">
    <location>
        <begin position="110"/>
        <end position="131"/>
    </location>
</feature>
<dbReference type="RefSeq" id="WP_153972699.1">
    <property type="nucleotide sequence ID" value="NZ_JACRWE010000009.1"/>
</dbReference>
<dbReference type="InterPro" id="IPR050882">
    <property type="entry name" value="Prepilin_peptidase/N-MTase"/>
</dbReference>
<dbReference type="Pfam" id="PF01478">
    <property type="entry name" value="Peptidase_A24"/>
    <property type="match status" value="1"/>
</dbReference>
<dbReference type="PANTHER" id="PTHR30487">
    <property type="entry name" value="TYPE 4 PREPILIN-LIKE PROTEINS LEADER PEPTIDE-PROCESSING ENZYME"/>
    <property type="match status" value="1"/>
</dbReference>
<name>A0ABR7JTC4_9FIRM</name>
<keyword evidence="2" id="KW-1133">Transmembrane helix</keyword>
<evidence type="ECO:0000256" key="1">
    <source>
        <dbReference type="ARBA" id="ARBA00005801"/>
    </source>
</evidence>
<proteinExistence type="inferred from homology"/>
<feature type="domain" description="Prepilin type IV endopeptidase peptidase" evidence="3">
    <location>
        <begin position="61"/>
        <end position="166"/>
    </location>
</feature>
<accession>A0ABR7JTC4</accession>
<dbReference type="EMBL" id="JACRWE010000009">
    <property type="protein sequence ID" value="MBC5998018.1"/>
    <property type="molecule type" value="Genomic_DNA"/>
</dbReference>
<dbReference type="PANTHER" id="PTHR30487:SF0">
    <property type="entry name" value="PREPILIN LEADER PEPTIDASE_N-METHYLTRANSFERASE-RELATED"/>
    <property type="match status" value="1"/>
</dbReference>
<protein>
    <submittedName>
        <fullName evidence="4">Prepilin peptidase</fullName>
    </submittedName>
</protein>
<keyword evidence="2" id="KW-0812">Transmembrane</keyword>
<evidence type="ECO:0000259" key="3">
    <source>
        <dbReference type="Pfam" id="PF01478"/>
    </source>
</evidence>